<dbReference type="EMBL" id="LNIX01000016">
    <property type="protein sequence ID" value="OXA46296.1"/>
    <property type="molecule type" value="Genomic_DNA"/>
</dbReference>
<sequence>MLMTYTFSCSSHEVVAAILVLGNPIAGSRKNIIPAKAAKYLEPFYDCTIIIVTPKNVVFPSFTARPVVVLLEYQGYTSGKENIMLNKLSFILLRRNRVPICWATFAILPEKSGLLATKGNFMLIPCFIPAFWPAQYFIWMATMARFEVQKFLRHAQVLLNLSLREIVIVDLNNLTGESSNPLRMHYFNMYYIKTQPIGVDSSQNWYTIDCLPLNCLDKFGEVSKTVVKLNKYFWTSRKKLVYQHMNNFRTSSIRRDLSLEEHREIARSTSMSDFVSFWILQDEIGHDLRNATSLYFIPRIKRFGSEATRGFSFHLYDVKKYSFASCYNVKASFDMISALTNPLDGASWTFLGISFAMVITILTALRTRSISNGLYTILGISLENSVLSRTIFEVKSPRGKHDLIGIYGICGLDAFGRNDFNKLVQNCVHDRNDNPHEVPIPLEDDYFRYRYFYSLILASLKISVLAKSQRLPNYRKKAKGLLPMLLYHFGLDSNFTKVSERRTFSESSNFTHPQSFNKSALKDFPVRPVEYNAENSYRIVKGLSSCKKVTLIETKENVGKITSFLNDNERKIVFVSGNVDAYFKTFFGWLIPPMKESYAEKRLKVMISSGILRHWEFLYKLWKPEKLLGHYSNWTHPRIEKVSKLDFSSKITPGFYLCGVCVAVCALVLCGEIVRFRYMGRIKYWIHNLV</sequence>
<name>A0A226DQ10_FOLCA</name>
<keyword evidence="3" id="KW-1185">Reference proteome</keyword>
<dbReference type="AlphaFoldDB" id="A0A226DQ10"/>
<accession>A0A226DQ10</accession>
<dbReference type="Proteomes" id="UP000198287">
    <property type="component" value="Unassembled WGS sequence"/>
</dbReference>
<keyword evidence="1" id="KW-0472">Membrane</keyword>
<evidence type="ECO:0000313" key="2">
    <source>
        <dbReference type="EMBL" id="OXA46296.1"/>
    </source>
</evidence>
<reference evidence="2 3" key="1">
    <citation type="submission" date="2015-12" db="EMBL/GenBank/DDBJ databases">
        <title>The genome of Folsomia candida.</title>
        <authorList>
            <person name="Faddeeva A."/>
            <person name="Derks M.F."/>
            <person name="Anvar Y."/>
            <person name="Smit S."/>
            <person name="Van Straalen N."/>
            <person name="Roelofs D."/>
        </authorList>
    </citation>
    <scope>NUCLEOTIDE SEQUENCE [LARGE SCALE GENOMIC DNA]</scope>
    <source>
        <strain evidence="2 3">VU population</strain>
        <tissue evidence="2">Whole body</tissue>
    </source>
</reference>
<protein>
    <submittedName>
        <fullName evidence="2">Uncharacterized protein</fullName>
    </submittedName>
</protein>
<comment type="caution">
    <text evidence="2">The sequence shown here is derived from an EMBL/GenBank/DDBJ whole genome shotgun (WGS) entry which is preliminary data.</text>
</comment>
<evidence type="ECO:0000313" key="3">
    <source>
        <dbReference type="Proteomes" id="UP000198287"/>
    </source>
</evidence>
<gene>
    <name evidence="2" type="ORF">Fcan01_19112</name>
</gene>
<keyword evidence="1" id="KW-0812">Transmembrane</keyword>
<proteinExistence type="predicted"/>
<feature type="transmembrane region" description="Helical" evidence="1">
    <location>
        <begin position="654"/>
        <end position="674"/>
    </location>
</feature>
<keyword evidence="1" id="KW-1133">Transmembrane helix</keyword>
<evidence type="ECO:0000256" key="1">
    <source>
        <dbReference type="SAM" id="Phobius"/>
    </source>
</evidence>
<organism evidence="2 3">
    <name type="scientific">Folsomia candida</name>
    <name type="common">Springtail</name>
    <dbReference type="NCBI Taxonomy" id="158441"/>
    <lineage>
        <taxon>Eukaryota</taxon>
        <taxon>Metazoa</taxon>
        <taxon>Ecdysozoa</taxon>
        <taxon>Arthropoda</taxon>
        <taxon>Hexapoda</taxon>
        <taxon>Collembola</taxon>
        <taxon>Entomobryomorpha</taxon>
        <taxon>Isotomoidea</taxon>
        <taxon>Isotomidae</taxon>
        <taxon>Proisotominae</taxon>
        <taxon>Folsomia</taxon>
    </lineage>
</organism>